<evidence type="ECO:0000313" key="1">
    <source>
        <dbReference type="Proteomes" id="UP000887575"/>
    </source>
</evidence>
<evidence type="ECO:0000313" key="2">
    <source>
        <dbReference type="WBParaSite" id="MBELARI_LOCUS1176"/>
    </source>
</evidence>
<organism evidence="1 2">
    <name type="scientific">Mesorhabditis belari</name>
    <dbReference type="NCBI Taxonomy" id="2138241"/>
    <lineage>
        <taxon>Eukaryota</taxon>
        <taxon>Metazoa</taxon>
        <taxon>Ecdysozoa</taxon>
        <taxon>Nematoda</taxon>
        <taxon>Chromadorea</taxon>
        <taxon>Rhabditida</taxon>
        <taxon>Rhabditina</taxon>
        <taxon>Rhabditomorpha</taxon>
        <taxon>Rhabditoidea</taxon>
        <taxon>Rhabditidae</taxon>
        <taxon>Mesorhabditinae</taxon>
        <taxon>Mesorhabditis</taxon>
    </lineage>
</organism>
<proteinExistence type="predicted"/>
<reference evidence="2" key="1">
    <citation type="submission" date="2024-02" db="UniProtKB">
        <authorList>
            <consortium name="WormBaseParasite"/>
        </authorList>
    </citation>
    <scope>IDENTIFICATION</scope>
</reference>
<keyword evidence="1" id="KW-1185">Reference proteome</keyword>
<dbReference type="AlphaFoldDB" id="A0AAF3ECS8"/>
<accession>A0AAF3ECS8</accession>
<name>A0AAF3ECS8_9BILA</name>
<protein>
    <submittedName>
        <fullName evidence="2">Uncharacterized protein</fullName>
    </submittedName>
</protein>
<dbReference type="WBParaSite" id="MBELARI_LOCUS1176">
    <property type="protein sequence ID" value="MBELARI_LOCUS1176"/>
    <property type="gene ID" value="MBELARI_LOCUS1176"/>
</dbReference>
<dbReference type="Proteomes" id="UP000887575">
    <property type="component" value="Unassembled WGS sequence"/>
</dbReference>
<sequence length="165" mass="17631">MLLQCHNQDVWHGIPVDVTTKFEDMLMFAQFVEKLASVAGYQQSRVVKCDSSESMTSDSGDDDASASRTYEIHPKGFGASKTGTVKYLVKNVMLQSPSNQNAGRVFRGRGGGGPAAGVFVDLAEVDVFVELVTASSEAALNAEVFGSCFISFTKASSLCLESNAK</sequence>